<dbReference type="AlphaFoldDB" id="A0A9W9FNA6"/>
<organism evidence="2 3">
    <name type="scientific">Penicillium argentinense</name>
    <dbReference type="NCBI Taxonomy" id="1131581"/>
    <lineage>
        <taxon>Eukaryota</taxon>
        <taxon>Fungi</taxon>
        <taxon>Dikarya</taxon>
        <taxon>Ascomycota</taxon>
        <taxon>Pezizomycotina</taxon>
        <taxon>Eurotiomycetes</taxon>
        <taxon>Eurotiomycetidae</taxon>
        <taxon>Eurotiales</taxon>
        <taxon>Aspergillaceae</taxon>
        <taxon>Penicillium</taxon>
    </lineage>
</organism>
<evidence type="ECO:0000313" key="2">
    <source>
        <dbReference type="EMBL" id="KAJ5103294.1"/>
    </source>
</evidence>
<name>A0A9W9FNA6_9EURO</name>
<accession>A0A9W9FNA6</accession>
<dbReference type="OrthoDB" id="5421421at2759"/>
<feature type="compositionally biased region" description="Polar residues" evidence="1">
    <location>
        <begin position="131"/>
        <end position="141"/>
    </location>
</feature>
<feature type="region of interest" description="Disordered" evidence="1">
    <location>
        <begin position="129"/>
        <end position="208"/>
    </location>
</feature>
<gene>
    <name evidence="2" type="ORF">N7532_003823</name>
</gene>
<sequence length="365" mass="41539">MSFRPGQELPIPTSEEEMQGFYEPIGPPVWPGVDAPTFQTAFMDANHQYCTDPMVHPNILTPISLPDSSFRPSPAVNHQEYHPQESYYINDPIAQPQGLGISAPFPSEYPRTSVPSSINYAYAPGDLQQYGLGSTPSMSPQAPQPKRMKRTSSKTPSRDTPINILPHPEGMQRMERDRQNNQPSPPIMPPRTRAPGRGRRDPQAEEEDAFVERLREEQSVPWKDICDMFFERFGKQVTPARLQMRLGRRKSNRKARWDDADVSTLTRNAASKDLMQLVLISGCLAQLQLLTRAHESWEQEKYRFIADKMKELGCTKDYTPEQCKSQLRIQFMGDLERGSPSAKSDPAPSPKTSNLRKRRRQSREA</sequence>
<evidence type="ECO:0000313" key="3">
    <source>
        <dbReference type="Proteomes" id="UP001149074"/>
    </source>
</evidence>
<dbReference type="GeneID" id="81355296"/>
<reference evidence="2" key="2">
    <citation type="journal article" date="2023" name="IMA Fungus">
        <title>Comparative genomic study of the Penicillium genus elucidates a diverse pangenome and 15 lateral gene transfer events.</title>
        <authorList>
            <person name="Petersen C."/>
            <person name="Sorensen T."/>
            <person name="Nielsen M.R."/>
            <person name="Sondergaard T.E."/>
            <person name="Sorensen J.L."/>
            <person name="Fitzpatrick D.A."/>
            <person name="Frisvad J.C."/>
            <person name="Nielsen K.L."/>
        </authorList>
    </citation>
    <scope>NUCLEOTIDE SEQUENCE</scope>
    <source>
        <strain evidence="2">IBT 30761</strain>
    </source>
</reference>
<protein>
    <submittedName>
        <fullName evidence="2">Uncharacterized protein</fullName>
    </submittedName>
</protein>
<feature type="region of interest" description="Disordered" evidence="1">
    <location>
        <begin position="334"/>
        <end position="365"/>
    </location>
</feature>
<evidence type="ECO:0000256" key="1">
    <source>
        <dbReference type="SAM" id="MobiDB-lite"/>
    </source>
</evidence>
<feature type="compositionally biased region" description="Basic residues" evidence="1">
    <location>
        <begin position="354"/>
        <end position="365"/>
    </location>
</feature>
<proteinExistence type="predicted"/>
<keyword evidence="3" id="KW-1185">Reference proteome</keyword>
<reference evidence="2" key="1">
    <citation type="submission" date="2022-11" db="EMBL/GenBank/DDBJ databases">
        <authorList>
            <person name="Petersen C."/>
        </authorList>
    </citation>
    <scope>NUCLEOTIDE SEQUENCE</scope>
    <source>
        <strain evidence="2">IBT 30761</strain>
    </source>
</reference>
<feature type="compositionally biased region" description="Basic and acidic residues" evidence="1">
    <location>
        <begin position="170"/>
        <end position="179"/>
    </location>
</feature>
<dbReference type="EMBL" id="JAPQKI010000004">
    <property type="protein sequence ID" value="KAJ5103294.1"/>
    <property type="molecule type" value="Genomic_DNA"/>
</dbReference>
<comment type="caution">
    <text evidence="2">The sequence shown here is derived from an EMBL/GenBank/DDBJ whole genome shotgun (WGS) entry which is preliminary data.</text>
</comment>
<dbReference type="RefSeq" id="XP_056476674.1">
    <property type="nucleotide sequence ID" value="XM_056616317.1"/>
</dbReference>
<dbReference type="Proteomes" id="UP001149074">
    <property type="component" value="Unassembled WGS sequence"/>
</dbReference>